<comment type="caution">
    <text evidence="1">The sequence shown here is derived from an EMBL/GenBank/DDBJ whole genome shotgun (WGS) entry which is preliminary data.</text>
</comment>
<organism evidence="1 2">
    <name type="scientific">Fischerella thermalis CCMEE 5330</name>
    <dbReference type="NCBI Taxonomy" id="2019670"/>
    <lineage>
        <taxon>Bacteria</taxon>
        <taxon>Bacillati</taxon>
        <taxon>Cyanobacteriota</taxon>
        <taxon>Cyanophyceae</taxon>
        <taxon>Nostocales</taxon>
        <taxon>Hapalosiphonaceae</taxon>
        <taxon>Fischerella</taxon>
    </lineage>
</organism>
<dbReference type="AlphaFoldDB" id="A0A2N6M1Y2"/>
<feature type="non-terminal residue" evidence="1">
    <location>
        <position position="1"/>
    </location>
</feature>
<reference evidence="1 2" key="1">
    <citation type="submission" date="2017-07" db="EMBL/GenBank/DDBJ databases">
        <title>Genomes of Fischerella (Mastigocladus) sp. strains.</title>
        <authorList>
            <person name="Miller S.R."/>
        </authorList>
    </citation>
    <scope>NUCLEOTIDE SEQUENCE [LARGE SCALE GENOMIC DNA]</scope>
    <source>
        <strain evidence="1 2">CCMEE 5330</strain>
    </source>
</reference>
<sequence>CRESGMILFSLLVKKLNSWRSWRLPFGNPLRVYGGSSFISILCNAAKDFNPWRFLTVVRNSKQLTVNS</sequence>
<proteinExistence type="predicted"/>
<name>A0A2N6M1Y2_9CYAN</name>
<evidence type="ECO:0000313" key="1">
    <source>
        <dbReference type="EMBL" id="PMB40758.1"/>
    </source>
</evidence>
<protein>
    <submittedName>
        <fullName evidence="1">Uncharacterized protein</fullName>
    </submittedName>
</protein>
<evidence type="ECO:0000313" key="2">
    <source>
        <dbReference type="Proteomes" id="UP000234966"/>
    </source>
</evidence>
<dbReference type="Proteomes" id="UP000234966">
    <property type="component" value="Unassembled WGS sequence"/>
</dbReference>
<gene>
    <name evidence="1" type="ORF">CEN41_18755</name>
</gene>
<dbReference type="EMBL" id="NMQI01000462">
    <property type="protein sequence ID" value="PMB40758.1"/>
    <property type="molecule type" value="Genomic_DNA"/>
</dbReference>
<accession>A0A2N6M1Y2</accession>